<reference evidence="1 2" key="1">
    <citation type="submission" date="2024-08" db="EMBL/GenBank/DDBJ databases">
        <title>Whole-genome sequencing of halo(alkali)philic microorganisms from hypersaline lakes.</title>
        <authorList>
            <person name="Sorokin D.Y."/>
            <person name="Merkel A.Y."/>
            <person name="Messina E."/>
            <person name="Yakimov M."/>
        </authorList>
    </citation>
    <scope>NUCLEOTIDE SEQUENCE [LARGE SCALE GENOMIC DNA]</scope>
    <source>
        <strain evidence="1 2">Cl-TMA</strain>
    </source>
</reference>
<dbReference type="EMBL" id="JBGUAW010000011">
    <property type="protein sequence ID" value="MFA9462216.1"/>
    <property type="molecule type" value="Genomic_DNA"/>
</dbReference>
<keyword evidence="2" id="KW-1185">Reference proteome</keyword>
<comment type="caution">
    <text evidence="1">The sequence shown here is derived from an EMBL/GenBank/DDBJ whole genome shotgun (WGS) entry which is preliminary data.</text>
</comment>
<evidence type="ECO:0000313" key="1">
    <source>
        <dbReference type="EMBL" id="MFA9462216.1"/>
    </source>
</evidence>
<evidence type="ECO:0008006" key="3">
    <source>
        <dbReference type="Google" id="ProtNLM"/>
    </source>
</evidence>
<gene>
    <name evidence="1" type="ORF">ACERLL_15465</name>
</gene>
<evidence type="ECO:0000313" key="2">
    <source>
        <dbReference type="Proteomes" id="UP001575181"/>
    </source>
</evidence>
<proteinExistence type="predicted"/>
<sequence length="358" mass="37640">MEIRIPGKQWVAGAARRSGHRLPAALAVLAVLGPGCGTEVTEDEETESVTPVALVTHETDLADYTEQAVNALPREDSEGYRPPDAGEQAAWVEAVARFGEGSIKDAERYLRDRLPAYRAAWIEVPGAERYAVLEPRDAADPGWGRVVADPDGERPLVLEVPHPDFDLHTAAEGTTLFTETDARFLLLAGTHRCANGAASTCDGKTGVCTDDDSSEAFRVSDMAHTVDTPFDLAHRTLMQGASGRIAVSLHGNGRSNSCGGLFLSGGITGSAPPLVDDIAAAIPGTSGLSVDTEDSAASCSLVGSTNVQGRFTNGADAPCTRKADTASGRFVHAEQSLEMREDHAAVLADALKAAVPRR</sequence>
<accession>A0ABV4U1C7</accession>
<organism evidence="1 2">
    <name type="scientific">Thiohalorhabdus methylotrophus</name>
    <dbReference type="NCBI Taxonomy" id="3242694"/>
    <lineage>
        <taxon>Bacteria</taxon>
        <taxon>Pseudomonadati</taxon>
        <taxon>Pseudomonadota</taxon>
        <taxon>Gammaproteobacteria</taxon>
        <taxon>Thiohalorhabdales</taxon>
        <taxon>Thiohalorhabdaceae</taxon>
        <taxon>Thiohalorhabdus</taxon>
    </lineage>
</organism>
<dbReference type="Proteomes" id="UP001575181">
    <property type="component" value="Unassembled WGS sequence"/>
</dbReference>
<dbReference type="RefSeq" id="WP_373657000.1">
    <property type="nucleotide sequence ID" value="NZ_JBGUAW010000011.1"/>
</dbReference>
<protein>
    <recommendedName>
        <fullName evidence="3">N-acetylmuramoyl-L-alanine amidase</fullName>
    </recommendedName>
</protein>
<name>A0ABV4U1C7_9GAMM</name>